<dbReference type="InterPro" id="IPR005135">
    <property type="entry name" value="Endo/exonuclease/phosphatase"/>
</dbReference>
<dbReference type="EMBL" id="JADBJN010000002">
    <property type="protein sequence ID" value="KAG5674219.1"/>
    <property type="molecule type" value="Genomic_DNA"/>
</dbReference>
<dbReference type="PROSITE" id="PS50878">
    <property type="entry name" value="RT_POL"/>
    <property type="match status" value="1"/>
</dbReference>
<sequence length="764" mass="88720">MTLRNFIETYEYPIHLICITETWLDTYDLPHYNLPYYESFHCVREGGRGGGVAIFLLKTFDTGNIVYQKDFLNNNFLIIDLHKHKFKVGVIYRQPSNQLDYNASLFLQRLELILNSLKSTILFGDFNFNLFNLNNICAEYLRVVRSNGFEVLNSFSQLFPTRIGNFNQASTCIDHILTDLHYYFFDLDFTLHLFDFISDHKAIFLACKTPTNPPLPPPVKHIIRKILNHKVIIKRKLIEKIVTDSFTKFMLDISNVIKSNSSEVKILSRTNRPYLNQETVNIIKARNRFRKLATKFPYIVSFKDSLERYQRLVKISVKKSKLEYNKKCLSNNSNNPRKIWKHINYLMFSKSESSRSICQQLIVNGNTLTEPASIAQTFNRHFTLNPNALLDWCDGSYNEKQYTIDHLFVCPQCTEDEIFLIIDKLKNSTSVDFYGISNNFVKIHKKSLTPILTKLINRLLFAGIFPTVLKVGVVTPVHKGGSKKDPNNFRPISSLPIFAKIFEHVVYRRLLDHLTLNDIVDCHQYGYMPKTNTEVAIVHILNDVYSAIDKKNSTSMTCIDCSKAFDTVQHSLLTKKFSYLGLDPFFTNLLKSFLKDRQQFVKLDNTWSNPLDLTIGTPQDLKGSLHLYCDDITLINSADTPSNLKLHMENDLSLIDQWIKQQGLKPNYNKTKYLLFHNRLVSEFFTNQSLNIRFGTTIIERVQCLKLLGLFVDEQLSFTQHIDHICKKVTPLIFAIKRIRSILTLLQHFPYIMLLSIHISTIFL</sequence>
<dbReference type="Proteomes" id="UP001107558">
    <property type="component" value="Chromosome 2"/>
</dbReference>
<dbReference type="OrthoDB" id="7791513at2759"/>
<evidence type="ECO:0000313" key="3">
    <source>
        <dbReference type="Proteomes" id="UP001107558"/>
    </source>
</evidence>
<evidence type="ECO:0000313" key="2">
    <source>
        <dbReference type="EMBL" id="KAG5674219.1"/>
    </source>
</evidence>
<dbReference type="CDD" id="cd01650">
    <property type="entry name" value="RT_nLTR_like"/>
    <property type="match status" value="1"/>
</dbReference>
<feature type="domain" description="Reverse transcriptase" evidence="1">
    <location>
        <begin position="458"/>
        <end position="698"/>
    </location>
</feature>
<comment type="caution">
    <text evidence="2">The sequence shown here is derived from an EMBL/GenBank/DDBJ whole genome shotgun (WGS) entry which is preliminary data.</text>
</comment>
<dbReference type="Pfam" id="PF03372">
    <property type="entry name" value="Exo_endo_phos"/>
    <property type="match status" value="1"/>
</dbReference>
<dbReference type="PANTHER" id="PTHR47510">
    <property type="entry name" value="REVERSE TRANSCRIPTASE DOMAIN-CONTAINING PROTEIN"/>
    <property type="match status" value="1"/>
</dbReference>
<dbReference type="PANTHER" id="PTHR47510:SF3">
    <property type="entry name" value="ENDO_EXONUCLEASE_PHOSPHATASE DOMAIN-CONTAINING PROTEIN"/>
    <property type="match status" value="1"/>
</dbReference>
<dbReference type="Pfam" id="PF00078">
    <property type="entry name" value="RVT_1"/>
    <property type="match status" value="1"/>
</dbReference>
<proteinExistence type="predicted"/>
<keyword evidence="3" id="KW-1185">Reference proteome</keyword>
<evidence type="ECO:0000259" key="1">
    <source>
        <dbReference type="PROSITE" id="PS50878"/>
    </source>
</evidence>
<dbReference type="GO" id="GO:0071897">
    <property type="term" value="P:DNA biosynthetic process"/>
    <property type="evidence" value="ECO:0007669"/>
    <property type="project" value="UniProtKB-ARBA"/>
</dbReference>
<dbReference type="AlphaFoldDB" id="A0A9J6BXE4"/>
<dbReference type="SUPFAM" id="SSF56219">
    <property type="entry name" value="DNase I-like"/>
    <property type="match status" value="1"/>
</dbReference>
<dbReference type="SUPFAM" id="SSF56672">
    <property type="entry name" value="DNA/RNA polymerases"/>
    <property type="match status" value="1"/>
</dbReference>
<dbReference type="InterPro" id="IPR043502">
    <property type="entry name" value="DNA/RNA_pol_sf"/>
</dbReference>
<dbReference type="InterPro" id="IPR036691">
    <property type="entry name" value="Endo/exonu/phosph_ase_sf"/>
</dbReference>
<dbReference type="Gene3D" id="3.60.10.10">
    <property type="entry name" value="Endonuclease/exonuclease/phosphatase"/>
    <property type="match status" value="1"/>
</dbReference>
<dbReference type="GO" id="GO:0003824">
    <property type="term" value="F:catalytic activity"/>
    <property type="evidence" value="ECO:0007669"/>
    <property type="project" value="InterPro"/>
</dbReference>
<gene>
    <name evidence="2" type="ORF">PVAND_004199</name>
</gene>
<reference evidence="2" key="1">
    <citation type="submission" date="2021-03" db="EMBL/GenBank/DDBJ databases">
        <title>Chromosome level genome of the anhydrobiotic midge Polypedilum vanderplanki.</title>
        <authorList>
            <person name="Yoshida Y."/>
            <person name="Kikawada T."/>
            <person name="Gusev O."/>
        </authorList>
    </citation>
    <scope>NUCLEOTIDE SEQUENCE</scope>
    <source>
        <strain evidence="2">NIAS01</strain>
        <tissue evidence="2">Whole body or cell culture</tissue>
    </source>
</reference>
<name>A0A9J6BXE4_POLVA</name>
<accession>A0A9J6BXE4</accession>
<protein>
    <recommendedName>
        <fullName evidence="1">Reverse transcriptase domain-containing protein</fullName>
    </recommendedName>
</protein>
<organism evidence="2 3">
    <name type="scientific">Polypedilum vanderplanki</name>
    <name type="common">Sleeping chironomid midge</name>
    <dbReference type="NCBI Taxonomy" id="319348"/>
    <lineage>
        <taxon>Eukaryota</taxon>
        <taxon>Metazoa</taxon>
        <taxon>Ecdysozoa</taxon>
        <taxon>Arthropoda</taxon>
        <taxon>Hexapoda</taxon>
        <taxon>Insecta</taxon>
        <taxon>Pterygota</taxon>
        <taxon>Neoptera</taxon>
        <taxon>Endopterygota</taxon>
        <taxon>Diptera</taxon>
        <taxon>Nematocera</taxon>
        <taxon>Chironomoidea</taxon>
        <taxon>Chironomidae</taxon>
        <taxon>Chironominae</taxon>
        <taxon>Polypedilum</taxon>
        <taxon>Polypedilum</taxon>
    </lineage>
</organism>
<dbReference type="InterPro" id="IPR000477">
    <property type="entry name" value="RT_dom"/>
</dbReference>